<sequence>MRPSHAPLRVDAVYLVDVTADAEAKTITWEELARVPLGVSKG</sequence>
<proteinExistence type="predicted"/>
<dbReference type="RefSeq" id="WP_277411136.1">
    <property type="nucleotide sequence ID" value="NZ_CP114203.1"/>
</dbReference>
<gene>
    <name evidence="1" type="ORF">STRNI_002238</name>
</gene>
<evidence type="ECO:0000313" key="2">
    <source>
        <dbReference type="Proteomes" id="UP001210169"/>
    </source>
</evidence>
<dbReference type="Proteomes" id="UP001210169">
    <property type="component" value="Chromosome"/>
</dbReference>
<accession>A0ABY7J316</accession>
<keyword evidence="2" id="KW-1185">Reference proteome</keyword>
<protein>
    <submittedName>
        <fullName evidence="1">Uncharacterized protein</fullName>
    </submittedName>
</protein>
<name>A0ABY7J316_STRNI</name>
<evidence type="ECO:0000313" key="1">
    <source>
        <dbReference type="EMBL" id="WAU04016.1"/>
    </source>
</evidence>
<reference evidence="1 2" key="1">
    <citation type="submission" date="2022-12" db="EMBL/GenBank/DDBJ databases">
        <authorList>
            <person name="Ruckert C."/>
            <person name="Busche T."/>
            <person name="Kalinowski J."/>
            <person name="Wittmann C."/>
        </authorList>
    </citation>
    <scope>NUCLEOTIDE SEQUENCE [LARGE SCALE GENOMIC DNA]</scope>
    <source>
        <strain evidence="1 2">DSM 40276</strain>
    </source>
</reference>
<organism evidence="1 2">
    <name type="scientific">Streptomyces nigrescens</name>
    <dbReference type="NCBI Taxonomy" id="1920"/>
    <lineage>
        <taxon>Bacteria</taxon>
        <taxon>Bacillati</taxon>
        <taxon>Actinomycetota</taxon>
        <taxon>Actinomycetes</taxon>
        <taxon>Kitasatosporales</taxon>
        <taxon>Streptomycetaceae</taxon>
        <taxon>Streptomyces</taxon>
    </lineage>
</organism>
<dbReference type="EMBL" id="CP114203">
    <property type="protein sequence ID" value="WAU04016.1"/>
    <property type="molecule type" value="Genomic_DNA"/>
</dbReference>
<dbReference type="GeneID" id="301331417"/>